<evidence type="ECO:0000313" key="3">
    <source>
        <dbReference type="WBParaSite" id="SSLN_0000552701-mRNA-1"/>
    </source>
</evidence>
<gene>
    <name evidence="1" type="ORF">SSLN_LOCUS5356</name>
</gene>
<sequence length="141" mass="15667">MVRQLHEAMMVRVTDNGTLSEAFTVTNTVKQGCTLVPTLLSLMFSVMLFDTNHDKQPGFRIDYRTDGHLLNSQRMQATTHVSTGRVHDLLFTDSDSLITPAHSLTTWACSVTYTTTKVESTVMPTQITHLVLPSTLTTVLP</sequence>
<reference evidence="3" key="1">
    <citation type="submission" date="2016-06" db="UniProtKB">
        <authorList>
            <consortium name="WormBaseParasite"/>
        </authorList>
    </citation>
    <scope>IDENTIFICATION</scope>
</reference>
<organism evidence="3">
    <name type="scientific">Schistocephalus solidus</name>
    <name type="common">Tapeworm</name>
    <dbReference type="NCBI Taxonomy" id="70667"/>
    <lineage>
        <taxon>Eukaryota</taxon>
        <taxon>Metazoa</taxon>
        <taxon>Spiralia</taxon>
        <taxon>Lophotrochozoa</taxon>
        <taxon>Platyhelminthes</taxon>
        <taxon>Cestoda</taxon>
        <taxon>Eucestoda</taxon>
        <taxon>Diphyllobothriidea</taxon>
        <taxon>Diphyllobothriidae</taxon>
        <taxon>Schistocephalus</taxon>
    </lineage>
</organism>
<dbReference type="OrthoDB" id="425014at2759"/>
<name>A0A183SMA8_SCHSO</name>
<dbReference type="WBParaSite" id="SSLN_0000552701-mRNA-1">
    <property type="protein sequence ID" value="SSLN_0000552701-mRNA-1"/>
    <property type="gene ID" value="SSLN_0000552701"/>
</dbReference>
<dbReference type="EMBL" id="UYSU01033216">
    <property type="protein sequence ID" value="VDL91741.1"/>
    <property type="molecule type" value="Genomic_DNA"/>
</dbReference>
<evidence type="ECO:0000313" key="2">
    <source>
        <dbReference type="Proteomes" id="UP000275846"/>
    </source>
</evidence>
<accession>A0A183SMA8</accession>
<dbReference type="AlphaFoldDB" id="A0A183SMA8"/>
<dbReference type="Proteomes" id="UP000275846">
    <property type="component" value="Unassembled WGS sequence"/>
</dbReference>
<proteinExistence type="predicted"/>
<reference evidence="1 2" key="2">
    <citation type="submission" date="2018-11" db="EMBL/GenBank/DDBJ databases">
        <authorList>
            <consortium name="Pathogen Informatics"/>
        </authorList>
    </citation>
    <scope>NUCLEOTIDE SEQUENCE [LARGE SCALE GENOMIC DNA]</scope>
    <source>
        <strain evidence="1 2">NST_G2</strain>
    </source>
</reference>
<protein>
    <submittedName>
        <fullName evidence="3">Reverse transcriptase domain-containing protein</fullName>
    </submittedName>
</protein>
<evidence type="ECO:0000313" key="1">
    <source>
        <dbReference type="EMBL" id="VDL91741.1"/>
    </source>
</evidence>
<keyword evidence="2" id="KW-1185">Reference proteome</keyword>